<dbReference type="SUPFAM" id="SSF53474">
    <property type="entry name" value="alpha/beta-Hydrolases"/>
    <property type="match status" value="1"/>
</dbReference>
<proteinExistence type="predicted"/>
<evidence type="ECO:0000313" key="3">
    <source>
        <dbReference type="Proteomes" id="UP000756132"/>
    </source>
</evidence>
<dbReference type="GeneID" id="71984883"/>
<dbReference type="OrthoDB" id="10034502at2759"/>
<accession>A0A9Q8LE30</accession>
<dbReference type="EMBL" id="CP090166">
    <property type="protein sequence ID" value="UJO15700.1"/>
    <property type="molecule type" value="Genomic_DNA"/>
</dbReference>
<feature type="region of interest" description="Disordered" evidence="1">
    <location>
        <begin position="301"/>
        <end position="321"/>
    </location>
</feature>
<dbReference type="AlphaFoldDB" id="A0A9Q8LE30"/>
<reference evidence="2" key="2">
    <citation type="journal article" date="2022" name="Microb. Genom.">
        <title>A chromosome-scale genome assembly of the tomato pathogen Cladosporium fulvum reveals a compartmentalized genome architecture and the presence of a dispensable chromosome.</title>
        <authorList>
            <person name="Zaccaron A.Z."/>
            <person name="Chen L.H."/>
            <person name="Samaras A."/>
            <person name="Stergiopoulos I."/>
        </authorList>
    </citation>
    <scope>NUCLEOTIDE SEQUENCE</scope>
    <source>
        <strain evidence="2">Race5_Kim</strain>
    </source>
</reference>
<dbReference type="PANTHER" id="PTHR31591:SF7">
    <property type="entry name" value="DUF1749-DOMAIN-CONTAINING PROTEIN"/>
    <property type="match status" value="1"/>
</dbReference>
<organism evidence="2 3">
    <name type="scientific">Passalora fulva</name>
    <name type="common">Tomato leaf mold</name>
    <name type="synonym">Cladosporium fulvum</name>
    <dbReference type="NCBI Taxonomy" id="5499"/>
    <lineage>
        <taxon>Eukaryota</taxon>
        <taxon>Fungi</taxon>
        <taxon>Dikarya</taxon>
        <taxon>Ascomycota</taxon>
        <taxon>Pezizomycotina</taxon>
        <taxon>Dothideomycetes</taxon>
        <taxon>Dothideomycetidae</taxon>
        <taxon>Mycosphaerellales</taxon>
        <taxon>Mycosphaerellaceae</taxon>
        <taxon>Fulvia</taxon>
    </lineage>
</organism>
<sequence>MDGALHIIPTNLCAFEPTKPLVRSANINTLVWIGGMFDTLGSVAYPFTLAEALPQAWSLITCSLGSAGMAWGVKSIGTDAEDMAKIIAYIKKKRPGGKIVIMGHSTGCQDCMEYSVGKNAEKRPRVDGVILQAPVSDREALEDELPQAHKHEADQLALKMIREGQDKDAMPNKWTKPIFGRLAVTAKRWVDVSSPGPDHSGADDYFSSDLPPERFKATFGKLPASSPLLILYSGSDESVPSKVDKQKLVQTWIDIVKASGGSVDDKNGGVVAGASHNYNGNPEEVVQDMVKRVLGFISKLDEGDDPARHEEKAGGARGAEPVQLSRNILQGDW</sequence>
<dbReference type="OMA" id="PPWVNKE"/>
<dbReference type="Gene3D" id="3.40.50.1820">
    <property type="entry name" value="alpha/beta hydrolase"/>
    <property type="match status" value="1"/>
</dbReference>
<evidence type="ECO:0000256" key="1">
    <source>
        <dbReference type="SAM" id="MobiDB-lite"/>
    </source>
</evidence>
<dbReference type="Proteomes" id="UP000756132">
    <property type="component" value="Chromosome 4"/>
</dbReference>
<keyword evidence="3" id="KW-1185">Reference proteome</keyword>
<dbReference type="InterPro" id="IPR013744">
    <property type="entry name" value="SidJ"/>
</dbReference>
<dbReference type="PANTHER" id="PTHR31591">
    <property type="entry name" value="UPF0613 PROTEIN PB24D3.06C"/>
    <property type="match status" value="1"/>
</dbReference>
<evidence type="ECO:0000313" key="2">
    <source>
        <dbReference type="EMBL" id="UJO15700.1"/>
    </source>
</evidence>
<dbReference type="InterPro" id="IPR029058">
    <property type="entry name" value="AB_hydrolase_fold"/>
</dbReference>
<dbReference type="KEGG" id="ffu:CLAFUR5_05005"/>
<feature type="compositionally biased region" description="Basic and acidic residues" evidence="1">
    <location>
        <begin position="301"/>
        <end position="314"/>
    </location>
</feature>
<dbReference type="RefSeq" id="XP_047760066.1">
    <property type="nucleotide sequence ID" value="XM_047904153.1"/>
</dbReference>
<dbReference type="Pfam" id="PF08538">
    <property type="entry name" value="DUF1749"/>
    <property type="match status" value="1"/>
</dbReference>
<reference evidence="2" key="1">
    <citation type="submission" date="2021-12" db="EMBL/GenBank/DDBJ databases">
        <authorList>
            <person name="Zaccaron A."/>
            <person name="Stergiopoulos I."/>
        </authorList>
    </citation>
    <scope>NUCLEOTIDE SEQUENCE</scope>
    <source>
        <strain evidence="2">Race5_Kim</strain>
    </source>
</reference>
<gene>
    <name evidence="2" type="ORF">CLAFUR5_05005</name>
</gene>
<name>A0A9Q8LE30_PASFU</name>
<protein>
    <submittedName>
        <fullName evidence="2">Fusarinine C esterase sidJ</fullName>
    </submittedName>
</protein>